<dbReference type="Gene3D" id="2.60.120.260">
    <property type="entry name" value="Galactose-binding domain-like"/>
    <property type="match status" value="1"/>
</dbReference>
<dbReference type="Pfam" id="PF00703">
    <property type="entry name" value="Glyco_hydro_2"/>
    <property type="match status" value="1"/>
</dbReference>
<name>A0ABZ3C9X2_9ACTN</name>
<dbReference type="InterPro" id="IPR017853">
    <property type="entry name" value="GH"/>
</dbReference>
<comment type="catalytic activity">
    <reaction evidence="1">
        <text>Hydrolysis of terminal, non-reducing beta-D-mannose residues in beta-D-mannosides.</text>
        <dbReference type="EC" id="3.2.1.25"/>
    </reaction>
</comment>
<dbReference type="InterPro" id="IPR008979">
    <property type="entry name" value="Galactose-bd-like_sf"/>
</dbReference>
<evidence type="ECO:0000256" key="5">
    <source>
        <dbReference type="ARBA" id="ARBA00023295"/>
    </source>
</evidence>
<accession>A0ABZ3C9X2</accession>
<dbReference type="SUPFAM" id="SSF51445">
    <property type="entry name" value="(Trans)glycosidases"/>
    <property type="match status" value="1"/>
</dbReference>
<feature type="domain" description="Glycoside hydrolase family 2 immunoglobulin-like beta-sandwich" evidence="7">
    <location>
        <begin position="216"/>
        <end position="317"/>
    </location>
</feature>
<dbReference type="SUPFAM" id="SSF49303">
    <property type="entry name" value="beta-Galactosidase/glucuronidase domain"/>
    <property type="match status" value="1"/>
</dbReference>
<evidence type="ECO:0000256" key="3">
    <source>
        <dbReference type="ARBA" id="ARBA00012754"/>
    </source>
</evidence>
<keyword evidence="10" id="KW-1185">Reference proteome</keyword>
<dbReference type="InterPro" id="IPR006102">
    <property type="entry name" value="Ig-like_GH2"/>
</dbReference>
<evidence type="ECO:0000259" key="8">
    <source>
        <dbReference type="Pfam" id="PF22666"/>
    </source>
</evidence>
<dbReference type="SUPFAM" id="SSF49785">
    <property type="entry name" value="Galactose-binding domain-like"/>
    <property type="match status" value="1"/>
</dbReference>
<dbReference type="EMBL" id="CP115965">
    <property type="protein sequence ID" value="WZW99391.1"/>
    <property type="molecule type" value="Genomic_DNA"/>
</dbReference>
<feature type="compositionally biased region" description="Pro residues" evidence="6">
    <location>
        <begin position="1"/>
        <end position="20"/>
    </location>
</feature>
<evidence type="ECO:0000259" key="7">
    <source>
        <dbReference type="Pfam" id="PF00703"/>
    </source>
</evidence>
<dbReference type="InterPro" id="IPR050887">
    <property type="entry name" value="Beta-mannosidase_GH2"/>
</dbReference>
<evidence type="ECO:0000256" key="1">
    <source>
        <dbReference type="ARBA" id="ARBA00000829"/>
    </source>
</evidence>
<dbReference type="EC" id="3.2.1.25" evidence="3"/>
<dbReference type="Proteomes" id="UP001434337">
    <property type="component" value="Chromosome"/>
</dbReference>
<dbReference type="GO" id="GO:0016787">
    <property type="term" value="F:hydrolase activity"/>
    <property type="evidence" value="ECO:0007669"/>
    <property type="project" value="UniProtKB-KW"/>
</dbReference>
<dbReference type="Gene3D" id="3.20.20.80">
    <property type="entry name" value="Glycosidases"/>
    <property type="match status" value="1"/>
</dbReference>
<keyword evidence="4 9" id="KW-0378">Hydrolase</keyword>
<dbReference type="InterPro" id="IPR013783">
    <property type="entry name" value="Ig-like_fold"/>
</dbReference>
<organism evidence="9 10">
    <name type="scientific">Propioniciclava soli</name>
    <dbReference type="NCBI Taxonomy" id="2775081"/>
    <lineage>
        <taxon>Bacteria</taxon>
        <taxon>Bacillati</taxon>
        <taxon>Actinomycetota</taxon>
        <taxon>Actinomycetes</taxon>
        <taxon>Propionibacteriales</taxon>
        <taxon>Propionibacteriaceae</taxon>
        <taxon>Propioniciclava</taxon>
    </lineage>
</organism>
<dbReference type="InterPro" id="IPR054593">
    <property type="entry name" value="Beta-mannosidase-like_N2"/>
</dbReference>
<dbReference type="InterPro" id="IPR036156">
    <property type="entry name" value="Beta-gal/glucu_dom_sf"/>
</dbReference>
<evidence type="ECO:0000313" key="9">
    <source>
        <dbReference type="EMBL" id="WZW99391.1"/>
    </source>
</evidence>
<gene>
    <name evidence="9" type="ORF">PCC79_04100</name>
</gene>
<feature type="domain" description="Beta-mannosidase-like galactose-binding" evidence="8">
    <location>
        <begin position="52"/>
        <end position="206"/>
    </location>
</feature>
<dbReference type="PANTHER" id="PTHR43730">
    <property type="entry name" value="BETA-MANNOSIDASE"/>
    <property type="match status" value="1"/>
</dbReference>
<comment type="similarity">
    <text evidence="2">Belongs to the glycosyl hydrolase 2 family.</text>
</comment>
<dbReference type="RefSeq" id="WP_232549952.1">
    <property type="nucleotide sequence ID" value="NZ_CP115965.1"/>
</dbReference>
<keyword evidence="5" id="KW-0326">Glycosidase</keyword>
<evidence type="ECO:0000256" key="4">
    <source>
        <dbReference type="ARBA" id="ARBA00022801"/>
    </source>
</evidence>
<dbReference type="Pfam" id="PF22666">
    <property type="entry name" value="Glyco_hydro_2_N2"/>
    <property type="match status" value="1"/>
</dbReference>
<reference evidence="9 10" key="1">
    <citation type="journal article" date="2023" name="Environ Microbiome">
        <title>A coral-associated actinobacterium mitigates coral bleaching under heat stress.</title>
        <authorList>
            <person name="Li J."/>
            <person name="Zou Y."/>
            <person name="Li Q."/>
            <person name="Zhang J."/>
            <person name="Bourne D.G."/>
            <person name="Lyu Y."/>
            <person name="Liu C."/>
            <person name="Zhang S."/>
        </authorList>
    </citation>
    <scope>NUCLEOTIDE SEQUENCE [LARGE SCALE GENOMIC DNA]</scope>
    <source>
        <strain evidence="9 10">SCSIO 13291</strain>
    </source>
</reference>
<evidence type="ECO:0000256" key="2">
    <source>
        <dbReference type="ARBA" id="ARBA00007401"/>
    </source>
</evidence>
<evidence type="ECO:0000313" key="10">
    <source>
        <dbReference type="Proteomes" id="UP001434337"/>
    </source>
</evidence>
<dbReference type="PANTHER" id="PTHR43730:SF1">
    <property type="entry name" value="BETA-MANNOSIDASE"/>
    <property type="match status" value="1"/>
</dbReference>
<dbReference type="Gene3D" id="2.60.40.10">
    <property type="entry name" value="Immunoglobulins"/>
    <property type="match status" value="1"/>
</dbReference>
<evidence type="ECO:0000256" key="6">
    <source>
        <dbReference type="SAM" id="MobiDB-lite"/>
    </source>
</evidence>
<protein>
    <recommendedName>
        <fullName evidence="3">beta-mannosidase</fullName>
        <ecNumber evidence="3">3.2.1.25</ecNumber>
    </recommendedName>
</protein>
<sequence>MTPPPPTPPEPAPVSPPPGRSVPTAVARLDLHDGWSVRALRGPVPAGIAGVAVPARVPGCVHTDLLAGGLIPDPYLDDHEAGTAWIGLSDWEYTTEFWAPPGDDQRHELVFEGLDTVARVALNGEHLFSADNMHRTWCHDVTGLLREGTNTLVVTFASPVRHANAQAMALGPRPHANDLPYNAVRTMASSFGWDWGPVTATSGLWRPVRLESWTARLTDARTTATLEGDDGVLTVRVGVESTGEELAAAGLELVVRLADEELAVPVTGAAVEASLRLPDVERWWPVGYGEPRLYPVSVELRHGLQVVDAVTRRVGFRSVRWDTTPDADGAPFALVVNEQPVYVKGVNWITDDAFPHRVTRERYAARIDQAVSAHVNLIRVWGGGLYESDDFYDLCDERGVLTWQDFLFACAAYAEEEPLRSNVVAEVRDNLLRIAHHASLVALNGNNECLMGHEAWGWQGVLDGQTWGEGYYRTLLPALVAQYAPHLPYTPGSPFSPDGADAPPNDPAHGSTHLWEMWNVRDWTGYRAVRPRFVAEFGWQGPPAWTTLTRAVHDDPLTPESPGMLAHQKAFEGAVKLTKGLVPHVRVPVAMEDWHWAMQHNQAAAVRAALTHFRSLHPLNTGAVVWQLNDCWPVTSWAAVDGDGRPKPLLHAMRNAFAPRLVTMQPVDAGLEVCLVNDTADPWRAIVRLRRITFRGQTVAERELEATVRPRSASRQAVPGELVTSADPAGEVLVADAGGVRDAWFFAEPRDSALTPPTWTTSLRRDGDDWLLDASADVVVRDVCLLPDKLAPDAHTDTGLVTLLPGEVHTFRIVGSDDLALPNGVLPGGVLRSVNELVSPAGRDEGQRHQ</sequence>
<feature type="region of interest" description="Disordered" evidence="6">
    <location>
        <begin position="1"/>
        <end position="21"/>
    </location>
</feature>
<proteinExistence type="inferred from homology"/>